<comment type="subcellular location">
    <subcellularLocation>
        <location evidence="1">Cell membrane</location>
        <topology evidence="1">Multi-pass membrane protein</topology>
    </subcellularLocation>
</comment>
<evidence type="ECO:0000256" key="3">
    <source>
        <dbReference type="ARBA" id="ARBA00022692"/>
    </source>
</evidence>
<evidence type="ECO:0000256" key="1">
    <source>
        <dbReference type="ARBA" id="ARBA00004651"/>
    </source>
</evidence>
<keyword evidence="2" id="KW-1003">Cell membrane</keyword>
<reference evidence="9 12" key="1">
    <citation type="submission" date="2018-01" db="EMBL/GenBank/DDBJ databases">
        <title>Whole genome sequencing of Histamine producing bacteria.</title>
        <authorList>
            <person name="Butler K."/>
        </authorList>
    </citation>
    <scope>NUCLEOTIDE SEQUENCE [LARGE SCALE GENOMIC DNA]</scope>
    <source>
        <strain evidence="10 11">ATCC 51761</strain>
        <strain evidence="9 12">NCIMB 13481</strain>
    </source>
</reference>
<dbReference type="InterPro" id="IPR049453">
    <property type="entry name" value="Memb_transporter_dom"/>
</dbReference>
<feature type="transmembrane region" description="Helical" evidence="7">
    <location>
        <begin position="88"/>
        <end position="106"/>
    </location>
</feature>
<keyword evidence="4 7" id="KW-1133">Transmembrane helix</keyword>
<evidence type="ECO:0000256" key="4">
    <source>
        <dbReference type="ARBA" id="ARBA00022989"/>
    </source>
</evidence>
<proteinExistence type="inferred from homology"/>
<dbReference type="Proteomes" id="UP000241190">
    <property type="component" value="Unassembled WGS sequence"/>
</dbReference>
<evidence type="ECO:0000256" key="6">
    <source>
        <dbReference type="ARBA" id="ARBA00043993"/>
    </source>
</evidence>
<keyword evidence="5 7" id="KW-0472">Membrane</keyword>
<dbReference type="EMBL" id="PYLW01000015">
    <property type="protein sequence ID" value="PSV95228.1"/>
    <property type="molecule type" value="Genomic_DNA"/>
</dbReference>
<dbReference type="STRING" id="56192.UB38_06965"/>
<feature type="domain" description="Integral membrane bound transporter" evidence="8">
    <location>
        <begin position="33"/>
        <end position="150"/>
    </location>
</feature>
<keyword evidence="11" id="KW-1185">Reference proteome</keyword>
<sequence length="348" mass="39522">MKTFHQQIIKHMRLFHVLRIIIACMVAFSIDIVFKLPYGTWAPITIIVVMSAKYSGEVSDKASQRILGTTIGAILGLSLYFFPVDNVYWHYGSLIVMLSVSLYFTLGKYSYSAILTSVTLVLVAGSGPGDLHIALWRTTNVLWGGLVAIIASQYLFPAKATDHFKLVCGDFLRVFHQNYSEHNALVNSDDAYREISLSQLRQTLNKITSLESSIGHESPAMKQPVKKAIACQVRMFNLLENIIQTQWRHQYSKEKVQEIRALSQAKEQLSLMCEQCGDDLLSPQRPLMVINKSQLEILALYPKLATNVDSRTDISYYGYLWLNRELARQVAELSEWLCQFETIKNDAQ</sequence>
<accession>A0A0D8PPW4</accession>
<feature type="transmembrane region" description="Helical" evidence="7">
    <location>
        <begin position="66"/>
        <end position="82"/>
    </location>
</feature>
<evidence type="ECO:0000313" key="9">
    <source>
        <dbReference type="EMBL" id="PSV95228.1"/>
    </source>
</evidence>
<keyword evidence="3 7" id="KW-0812">Transmembrane</keyword>
<comment type="similarity">
    <text evidence="6">Belongs to the YccS/YhfK family.</text>
</comment>
<dbReference type="RefSeq" id="WP_045037692.1">
    <property type="nucleotide sequence ID" value="NZ_JZSR01000026.1"/>
</dbReference>
<dbReference type="PANTHER" id="PTHR30509">
    <property type="entry name" value="P-HYDROXYBENZOIC ACID EFFLUX PUMP SUBUNIT-RELATED"/>
    <property type="match status" value="1"/>
</dbReference>
<dbReference type="AlphaFoldDB" id="A0A0D8PPW4"/>
<gene>
    <name evidence="9" type="ORF">C9I88_13620</name>
    <name evidence="10" type="ORF">C9J52_13450</name>
</gene>
<evidence type="ECO:0000256" key="7">
    <source>
        <dbReference type="SAM" id="Phobius"/>
    </source>
</evidence>
<dbReference type="PANTHER" id="PTHR30509:SF9">
    <property type="entry name" value="MULTIDRUG RESISTANCE PROTEIN MDTO"/>
    <property type="match status" value="1"/>
</dbReference>
<dbReference type="GO" id="GO:0005886">
    <property type="term" value="C:plasma membrane"/>
    <property type="evidence" value="ECO:0007669"/>
    <property type="project" value="UniProtKB-SubCell"/>
</dbReference>
<evidence type="ECO:0000313" key="10">
    <source>
        <dbReference type="EMBL" id="PSW94311.1"/>
    </source>
</evidence>
<protein>
    <submittedName>
        <fullName evidence="9">FUSC family protein</fullName>
    </submittedName>
</protein>
<comment type="caution">
    <text evidence="9">The sequence shown here is derived from an EMBL/GenBank/DDBJ whole genome shotgun (WGS) entry which is preliminary data.</text>
</comment>
<dbReference type="Proteomes" id="UP000241954">
    <property type="component" value="Unassembled WGS sequence"/>
</dbReference>
<evidence type="ECO:0000313" key="12">
    <source>
        <dbReference type="Proteomes" id="UP000241954"/>
    </source>
</evidence>
<feature type="transmembrane region" description="Helical" evidence="7">
    <location>
        <begin position="141"/>
        <end position="157"/>
    </location>
</feature>
<evidence type="ECO:0000259" key="8">
    <source>
        <dbReference type="Pfam" id="PF13515"/>
    </source>
</evidence>
<name>A0A0D8PPW4_9GAMM</name>
<evidence type="ECO:0000256" key="5">
    <source>
        <dbReference type="ARBA" id="ARBA00023136"/>
    </source>
</evidence>
<dbReference type="GO" id="GO:0022857">
    <property type="term" value="F:transmembrane transporter activity"/>
    <property type="evidence" value="ECO:0007669"/>
    <property type="project" value="InterPro"/>
</dbReference>
<dbReference type="Pfam" id="PF13515">
    <property type="entry name" value="FUSC_2"/>
    <property type="match status" value="1"/>
</dbReference>
<dbReference type="EMBL" id="PYOP01000022">
    <property type="protein sequence ID" value="PSW94311.1"/>
    <property type="molecule type" value="Genomic_DNA"/>
</dbReference>
<evidence type="ECO:0000313" key="11">
    <source>
        <dbReference type="Proteomes" id="UP000241190"/>
    </source>
</evidence>
<evidence type="ECO:0000256" key="2">
    <source>
        <dbReference type="ARBA" id="ARBA00022475"/>
    </source>
</evidence>
<organism evidence="9 12">
    <name type="scientific">Photobacterium iliopiscarium</name>
    <dbReference type="NCBI Taxonomy" id="56192"/>
    <lineage>
        <taxon>Bacteria</taxon>
        <taxon>Pseudomonadati</taxon>
        <taxon>Pseudomonadota</taxon>
        <taxon>Gammaproteobacteria</taxon>
        <taxon>Vibrionales</taxon>
        <taxon>Vibrionaceae</taxon>
        <taxon>Photobacterium</taxon>
    </lineage>
</organism>